<dbReference type="PROSITE" id="PS50089">
    <property type="entry name" value="ZF_RING_2"/>
    <property type="match status" value="1"/>
</dbReference>
<dbReference type="PANTHER" id="PTHR22996">
    <property type="entry name" value="MAHOGUNIN"/>
    <property type="match status" value="1"/>
</dbReference>
<name>A0A9Q0FG20_9ROSI</name>
<organism evidence="15 16">
    <name type="scientific">Turnera subulata</name>
    <dbReference type="NCBI Taxonomy" id="218843"/>
    <lineage>
        <taxon>Eukaryota</taxon>
        <taxon>Viridiplantae</taxon>
        <taxon>Streptophyta</taxon>
        <taxon>Embryophyta</taxon>
        <taxon>Tracheophyta</taxon>
        <taxon>Spermatophyta</taxon>
        <taxon>Magnoliopsida</taxon>
        <taxon>eudicotyledons</taxon>
        <taxon>Gunneridae</taxon>
        <taxon>Pentapetalae</taxon>
        <taxon>rosids</taxon>
        <taxon>fabids</taxon>
        <taxon>Malpighiales</taxon>
        <taxon>Passifloraceae</taxon>
        <taxon>Turnera</taxon>
    </lineage>
</organism>
<evidence type="ECO:0000256" key="6">
    <source>
        <dbReference type="ARBA" id="ARBA00022723"/>
    </source>
</evidence>
<protein>
    <recommendedName>
        <fullName evidence="3">RING-type E3 ubiquitin transferase</fullName>
        <ecNumber evidence="3">2.3.2.27</ecNumber>
    </recommendedName>
</protein>
<dbReference type="GO" id="GO:0008270">
    <property type="term" value="F:zinc ion binding"/>
    <property type="evidence" value="ECO:0007669"/>
    <property type="project" value="UniProtKB-KW"/>
</dbReference>
<evidence type="ECO:0000256" key="4">
    <source>
        <dbReference type="ARBA" id="ARBA00022679"/>
    </source>
</evidence>
<comment type="caution">
    <text evidence="15">The sequence shown here is derived from an EMBL/GenBank/DDBJ whole genome shotgun (WGS) entry which is preliminary data.</text>
</comment>
<evidence type="ECO:0000313" key="16">
    <source>
        <dbReference type="Proteomes" id="UP001141552"/>
    </source>
</evidence>
<evidence type="ECO:0000256" key="2">
    <source>
        <dbReference type="ARBA" id="ARBA00004906"/>
    </source>
</evidence>
<keyword evidence="5" id="KW-0519">Myristate</keyword>
<reference evidence="15" key="1">
    <citation type="submission" date="2022-02" db="EMBL/GenBank/DDBJ databases">
        <authorList>
            <person name="Henning P.M."/>
            <person name="McCubbin A.G."/>
            <person name="Shore J.S."/>
        </authorList>
    </citation>
    <scope>NUCLEOTIDE SEQUENCE</scope>
    <source>
        <strain evidence="15">F60SS</strain>
        <tissue evidence="15">Leaves</tissue>
    </source>
</reference>
<keyword evidence="4" id="KW-0808">Transferase</keyword>
<evidence type="ECO:0000259" key="14">
    <source>
        <dbReference type="PROSITE" id="PS50089"/>
    </source>
</evidence>
<dbReference type="InterPro" id="IPR001841">
    <property type="entry name" value="Znf_RING"/>
</dbReference>
<dbReference type="InterPro" id="IPR045194">
    <property type="entry name" value="MGRN1/RNF157-like"/>
</dbReference>
<evidence type="ECO:0000313" key="15">
    <source>
        <dbReference type="EMBL" id="KAJ4830823.1"/>
    </source>
</evidence>
<dbReference type="OrthoDB" id="1711136at2759"/>
<dbReference type="AlphaFoldDB" id="A0A9Q0FG20"/>
<dbReference type="FunFam" id="3.30.40.10:FF:000115">
    <property type="entry name" value="probable E3 ubiquitin-protein ligase LOG2"/>
    <property type="match status" value="1"/>
</dbReference>
<feature type="compositionally biased region" description="Basic and acidic residues" evidence="13">
    <location>
        <begin position="111"/>
        <end position="122"/>
    </location>
</feature>
<dbReference type="Pfam" id="PF13920">
    <property type="entry name" value="zf-C3HC4_3"/>
    <property type="match status" value="1"/>
</dbReference>
<keyword evidence="6" id="KW-0479">Metal-binding</keyword>
<feature type="compositionally biased region" description="Basic residues" evidence="13">
    <location>
        <begin position="7"/>
        <end position="18"/>
    </location>
</feature>
<proteinExistence type="inferred from homology"/>
<evidence type="ECO:0000256" key="11">
    <source>
        <dbReference type="ARBA" id="ARBA00025721"/>
    </source>
</evidence>
<dbReference type="InterPro" id="IPR045195">
    <property type="entry name" value="LOG2-like_mRING_C3HC5"/>
</dbReference>
<feature type="compositionally biased region" description="Low complexity" evidence="13">
    <location>
        <begin position="72"/>
        <end position="98"/>
    </location>
</feature>
<gene>
    <name evidence="15" type="ORF">Tsubulata_044493</name>
</gene>
<dbReference type="SUPFAM" id="SSF57850">
    <property type="entry name" value="RING/U-box"/>
    <property type="match status" value="1"/>
</dbReference>
<evidence type="ECO:0000256" key="13">
    <source>
        <dbReference type="SAM" id="MobiDB-lite"/>
    </source>
</evidence>
<dbReference type="Pfam" id="PF26192">
    <property type="entry name" value="RNF157-like_N"/>
    <property type="match status" value="1"/>
</dbReference>
<comment type="catalytic activity">
    <reaction evidence="1">
        <text>S-ubiquitinyl-[E2 ubiquitin-conjugating enzyme]-L-cysteine + [acceptor protein]-L-lysine = [E2 ubiquitin-conjugating enzyme]-L-cysteine + N(6)-ubiquitinyl-[acceptor protein]-L-lysine.</text>
        <dbReference type="EC" id="2.3.2.27"/>
    </reaction>
</comment>
<comment type="pathway">
    <text evidence="2">Protein modification; protein ubiquitination.</text>
</comment>
<feature type="compositionally biased region" description="Polar residues" evidence="13">
    <location>
        <begin position="62"/>
        <end position="71"/>
    </location>
</feature>
<keyword evidence="9" id="KW-0862">Zinc</keyword>
<feature type="domain" description="RING-type" evidence="14">
    <location>
        <begin position="346"/>
        <end position="385"/>
    </location>
</feature>
<dbReference type="GO" id="GO:0016567">
    <property type="term" value="P:protein ubiquitination"/>
    <property type="evidence" value="ECO:0007669"/>
    <property type="project" value="TreeGrafter"/>
</dbReference>
<evidence type="ECO:0000256" key="5">
    <source>
        <dbReference type="ARBA" id="ARBA00022707"/>
    </source>
</evidence>
<dbReference type="Proteomes" id="UP001141552">
    <property type="component" value="Unassembled WGS sequence"/>
</dbReference>
<reference evidence="15" key="2">
    <citation type="journal article" date="2023" name="Plants (Basel)">
        <title>Annotation of the Turnera subulata (Passifloraceae) Draft Genome Reveals the S-Locus Evolved after the Divergence of Turneroideae from Passifloroideae in a Stepwise Manner.</title>
        <authorList>
            <person name="Henning P.M."/>
            <person name="Roalson E.H."/>
            <person name="Mir W."/>
            <person name="McCubbin A.G."/>
            <person name="Shore J.S."/>
        </authorList>
    </citation>
    <scope>NUCLEOTIDE SEQUENCE</scope>
    <source>
        <strain evidence="15">F60SS</strain>
    </source>
</reference>
<keyword evidence="16" id="KW-1185">Reference proteome</keyword>
<sequence>MGASSSKHGRTHQNHHQQQRNQTLNQSPPLHARPTTSDTIPNNTNTNTTNTNDNTTGNVSNLTQKNPSTQRPSSSFPLPTPAASTTTSNTHSSNPHSSYAHPLPSPPILRQRSEPYGHDRRGSSSVSSAVMRPPPLKSASTNGGVTPYVDHNHAKLIKNQVNVHKNSIRVVVDEKNLDYHLVSFTFDALVDGSITVSYFAKEGSNCAFTPTYPEIYKPRKITFKKGLAQKFSQPSGTGIDLGFFELDELSKASPQGDTFPLVIYAEASLPSLSSSRVQEQQLQGNVPPNAQITLAALKKDKEGLFQVKLIKQILWVDRVRYELHEIYGIDSSGEAAFNDSDAGKECVICITEPKDTAVLPCRHMCLCSECAKEIRLQLSQCPICRQQIHELIEIKINKGYSPIL</sequence>
<keyword evidence="8" id="KW-0833">Ubl conjugation pathway</keyword>
<keyword evidence="7 12" id="KW-0863">Zinc-finger</keyword>
<evidence type="ECO:0000256" key="8">
    <source>
        <dbReference type="ARBA" id="ARBA00022786"/>
    </source>
</evidence>
<evidence type="ECO:0000256" key="7">
    <source>
        <dbReference type="ARBA" id="ARBA00022771"/>
    </source>
</evidence>
<dbReference type="PANTHER" id="PTHR22996:SF27">
    <property type="entry name" value="RING-TYPE E3 UBIQUITIN TRANSFERASE"/>
    <property type="match status" value="1"/>
</dbReference>
<dbReference type="EC" id="2.3.2.27" evidence="3"/>
<dbReference type="InterPro" id="IPR058981">
    <property type="entry name" value="MGRN1/RNF157-like_N"/>
</dbReference>
<dbReference type="EMBL" id="JAKUCV010005528">
    <property type="protein sequence ID" value="KAJ4830823.1"/>
    <property type="molecule type" value="Genomic_DNA"/>
</dbReference>
<feature type="compositionally biased region" description="Low complexity" evidence="13">
    <location>
        <begin position="34"/>
        <end position="61"/>
    </location>
</feature>
<evidence type="ECO:0000256" key="12">
    <source>
        <dbReference type="PROSITE-ProRule" id="PRU00175"/>
    </source>
</evidence>
<dbReference type="InterPro" id="IPR013083">
    <property type="entry name" value="Znf_RING/FYVE/PHD"/>
</dbReference>
<dbReference type="GO" id="GO:0061630">
    <property type="term" value="F:ubiquitin protein ligase activity"/>
    <property type="evidence" value="ECO:0007669"/>
    <property type="project" value="UniProtKB-EC"/>
</dbReference>
<evidence type="ECO:0000256" key="1">
    <source>
        <dbReference type="ARBA" id="ARBA00000900"/>
    </source>
</evidence>
<keyword evidence="10" id="KW-0449">Lipoprotein</keyword>
<dbReference type="Gene3D" id="3.30.40.10">
    <property type="entry name" value="Zinc/RING finger domain, C3HC4 (zinc finger)"/>
    <property type="match status" value="1"/>
</dbReference>
<evidence type="ECO:0000256" key="9">
    <source>
        <dbReference type="ARBA" id="ARBA00022833"/>
    </source>
</evidence>
<evidence type="ECO:0000256" key="3">
    <source>
        <dbReference type="ARBA" id="ARBA00012483"/>
    </source>
</evidence>
<feature type="region of interest" description="Disordered" evidence="13">
    <location>
        <begin position="1"/>
        <end position="147"/>
    </location>
</feature>
<comment type="similarity">
    <text evidence="11">Belongs to the RING-type zinc finger family. LOG2 subfamily.</text>
</comment>
<accession>A0A9Q0FG20</accession>
<evidence type="ECO:0000256" key="10">
    <source>
        <dbReference type="ARBA" id="ARBA00023288"/>
    </source>
</evidence>
<dbReference type="CDD" id="cd16789">
    <property type="entry name" value="mRING-HC-C3HC5_MGRN1-like"/>
    <property type="match status" value="1"/>
</dbReference>